<proteinExistence type="predicted"/>
<dbReference type="Pfam" id="PF13246">
    <property type="entry name" value="Cation_ATPase"/>
    <property type="match status" value="1"/>
</dbReference>
<evidence type="ECO:0000256" key="1">
    <source>
        <dbReference type="ARBA" id="ARBA00004141"/>
    </source>
</evidence>
<reference evidence="2 3" key="1">
    <citation type="submission" date="2021-06" db="EMBL/GenBank/DDBJ databases">
        <authorList>
            <person name="Palmer J.M."/>
        </authorList>
    </citation>
    <scope>NUCLEOTIDE SEQUENCE [LARGE SCALE GENOMIC DNA]</scope>
    <source>
        <strain evidence="2 3">CL_MEX2019</strain>
        <tissue evidence="2">Muscle</tissue>
    </source>
</reference>
<dbReference type="Gene3D" id="3.40.50.1000">
    <property type="entry name" value="HAD superfamily/HAD-like"/>
    <property type="match status" value="1"/>
</dbReference>
<accession>A0ABU7D420</accession>
<organism evidence="2 3">
    <name type="scientific">Characodon lateralis</name>
    <dbReference type="NCBI Taxonomy" id="208331"/>
    <lineage>
        <taxon>Eukaryota</taxon>
        <taxon>Metazoa</taxon>
        <taxon>Chordata</taxon>
        <taxon>Craniata</taxon>
        <taxon>Vertebrata</taxon>
        <taxon>Euteleostomi</taxon>
        <taxon>Actinopterygii</taxon>
        <taxon>Neopterygii</taxon>
        <taxon>Teleostei</taxon>
        <taxon>Neoteleostei</taxon>
        <taxon>Acanthomorphata</taxon>
        <taxon>Ovalentaria</taxon>
        <taxon>Atherinomorphae</taxon>
        <taxon>Cyprinodontiformes</taxon>
        <taxon>Goodeidae</taxon>
        <taxon>Characodon</taxon>
    </lineage>
</organism>
<protein>
    <submittedName>
        <fullName evidence="2">Uncharacterized protein</fullName>
    </submittedName>
</protein>
<dbReference type="EMBL" id="JAHUTJ010011527">
    <property type="protein sequence ID" value="MED6268860.1"/>
    <property type="molecule type" value="Genomic_DNA"/>
</dbReference>
<dbReference type="InterPro" id="IPR023299">
    <property type="entry name" value="ATPase_P-typ_cyto_dom_N"/>
</dbReference>
<dbReference type="InterPro" id="IPR036412">
    <property type="entry name" value="HAD-like_sf"/>
</dbReference>
<evidence type="ECO:0000313" key="2">
    <source>
        <dbReference type="EMBL" id="MED6268860.1"/>
    </source>
</evidence>
<gene>
    <name evidence="2" type="ORF">CHARACLAT_026975</name>
</gene>
<dbReference type="PANTHER" id="PTHR42861">
    <property type="entry name" value="CALCIUM-TRANSPORTING ATPASE"/>
    <property type="match status" value="1"/>
</dbReference>
<dbReference type="SUPFAM" id="SSF81660">
    <property type="entry name" value="Metal cation-transporting ATPase, ATP-binding domain N"/>
    <property type="match status" value="1"/>
</dbReference>
<name>A0ABU7D420_9TELE</name>
<comment type="subcellular location">
    <subcellularLocation>
        <location evidence="1">Membrane</location>
        <topology evidence="1">Multi-pass membrane protein</topology>
    </subcellularLocation>
</comment>
<evidence type="ECO:0000313" key="3">
    <source>
        <dbReference type="Proteomes" id="UP001352852"/>
    </source>
</evidence>
<dbReference type="SUPFAM" id="SSF56784">
    <property type="entry name" value="HAD-like"/>
    <property type="match status" value="1"/>
</dbReference>
<sequence>MASICALCNESSLDKISLKRLSHAERAAACCSVIKQLMKKELTLEFSRNRKSMSVFCFSNKLTQFASGAKMFVKGAPEGLLERCNYIRVSDSGRVPLSPSVREQLLFTIQEWGSGRDTLRCLAMATRDKPPDIQSLNLENPATFVNYESDLTPHIPRVGMLDPPRKEVLGAVQMCRRAGIRVIMITGVPN</sequence>
<dbReference type="InterPro" id="IPR023214">
    <property type="entry name" value="HAD_sf"/>
</dbReference>
<keyword evidence="3" id="KW-1185">Reference proteome</keyword>
<dbReference type="Gene3D" id="3.40.1110.10">
    <property type="entry name" value="Calcium-transporting ATPase, cytoplasmic domain N"/>
    <property type="match status" value="1"/>
</dbReference>
<comment type="caution">
    <text evidence="2">The sequence shown here is derived from an EMBL/GenBank/DDBJ whole genome shotgun (WGS) entry which is preliminary data.</text>
</comment>
<dbReference type="Proteomes" id="UP001352852">
    <property type="component" value="Unassembled WGS sequence"/>
</dbReference>